<dbReference type="STRING" id="1528099.AL705_08035"/>
<dbReference type="InterPro" id="IPR000843">
    <property type="entry name" value="HTH_LacI"/>
</dbReference>
<evidence type="ECO:0000313" key="6">
    <source>
        <dbReference type="EMBL" id="ALE19475.1"/>
    </source>
</evidence>
<dbReference type="PANTHER" id="PTHR30146">
    <property type="entry name" value="LACI-RELATED TRANSCRIPTIONAL REPRESSOR"/>
    <property type="match status" value="1"/>
</dbReference>
<name>A0A0M4MD36_9ACTN</name>
<keyword evidence="2" id="KW-0805">Transcription regulation</keyword>
<reference evidence="6 7" key="1">
    <citation type="journal article" date="2015" name="Genome Announc.">
        <title>Complete Genome Sequences for Two Strains of a Novel Fastidious, Partially Acid-Fast, Gram-Positive Corynebacterineae Bacterium, Derived from Human Clinical Samples.</title>
        <authorList>
            <person name="Nicholson A.C."/>
            <person name="Bell M."/>
            <person name="Humrighouse B.W."/>
            <person name="McQuiston J.R."/>
        </authorList>
    </citation>
    <scope>NUCLEOTIDE SEQUENCE [LARGE SCALE GENOMIC DNA]</scope>
    <source>
        <strain evidence="6 7">X1698</strain>
    </source>
</reference>
<protein>
    <recommendedName>
        <fullName evidence="5">HTH lacI-type domain-containing protein</fullName>
    </recommendedName>
</protein>
<organism evidence="6 7">
    <name type="scientific">Lawsonella clevelandensis</name>
    <dbReference type="NCBI Taxonomy" id="1528099"/>
    <lineage>
        <taxon>Bacteria</taxon>
        <taxon>Bacillati</taxon>
        <taxon>Actinomycetota</taxon>
        <taxon>Actinomycetes</taxon>
        <taxon>Mycobacteriales</taxon>
        <taxon>Lawsonellaceae</taxon>
        <taxon>Lawsonella</taxon>
    </lineage>
</organism>
<dbReference type="SMART" id="SM00354">
    <property type="entry name" value="HTH_LACI"/>
    <property type="match status" value="1"/>
</dbReference>
<keyword evidence="4" id="KW-0804">Transcription</keyword>
<dbReference type="InterPro" id="IPR046335">
    <property type="entry name" value="LacI/GalR-like_sensor"/>
</dbReference>
<evidence type="ECO:0000259" key="5">
    <source>
        <dbReference type="PROSITE" id="PS50932"/>
    </source>
</evidence>
<evidence type="ECO:0000256" key="1">
    <source>
        <dbReference type="ARBA" id="ARBA00022491"/>
    </source>
</evidence>
<dbReference type="PATRIC" id="fig|1562462.4.peg.1641"/>
<dbReference type="SUPFAM" id="SSF47413">
    <property type="entry name" value="lambda repressor-like DNA-binding domains"/>
    <property type="match status" value="1"/>
</dbReference>
<gene>
    <name evidence="6" type="ORF">AL705_08035</name>
</gene>
<dbReference type="CDD" id="cd06267">
    <property type="entry name" value="PBP1_LacI_sugar_binding-like"/>
    <property type="match status" value="1"/>
</dbReference>
<dbReference type="PANTHER" id="PTHR30146:SF148">
    <property type="entry name" value="HTH-TYPE TRANSCRIPTIONAL REPRESSOR PURR-RELATED"/>
    <property type="match status" value="1"/>
</dbReference>
<dbReference type="InterPro" id="IPR028082">
    <property type="entry name" value="Peripla_BP_I"/>
</dbReference>
<dbReference type="EMBL" id="CP012390">
    <property type="protein sequence ID" value="ALE19475.1"/>
    <property type="molecule type" value="Genomic_DNA"/>
</dbReference>
<dbReference type="SUPFAM" id="SSF53822">
    <property type="entry name" value="Periplasmic binding protein-like I"/>
    <property type="match status" value="1"/>
</dbReference>
<dbReference type="AlphaFoldDB" id="A0A0M4MD36"/>
<keyword evidence="1" id="KW-0678">Repressor</keyword>
<dbReference type="Pfam" id="PF00356">
    <property type="entry name" value="LacI"/>
    <property type="match status" value="1"/>
</dbReference>
<dbReference type="Gene3D" id="1.10.260.40">
    <property type="entry name" value="lambda repressor-like DNA-binding domains"/>
    <property type="match status" value="1"/>
</dbReference>
<dbReference type="Gene3D" id="3.40.50.2300">
    <property type="match status" value="2"/>
</dbReference>
<dbReference type="Pfam" id="PF13377">
    <property type="entry name" value="Peripla_BP_3"/>
    <property type="match status" value="1"/>
</dbReference>
<evidence type="ECO:0000313" key="7">
    <source>
        <dbReference type="Proteomes" id="UP000068137"/>
    </source>
</evidence>
<dbReference type="InterPro" id="IPR010982">
    <property type="entry name" value="Lambda_DNA-bd_dom_sf"/>
</dbReference>
<dbReference type="GO" id="GO:0003700">
    <property type="term" value="F:DNA-binding transcription factor activity"/>
    <property type="evidence" value="ECO:0007669"/>
    <property type="project" value="TreeGrafter"/>
</dbReference>
<evidence type="ECO:0000256" key="4">
    <source>
        <dbReference type="ARBA" id="ARBA00023163"/>
    </source>
</evidence>
<proteinExistence type="predicted"/>
<evidence type="ECO:0000256" key="3">
    <source>
        <dbReference type="ARBA" id="ARBA00023125"/>
    </source>
</evidence>
<dbReference type="Proteomes" id="UP000068137">
    <property type="component" value="Chromosome"/>
</dbReference>
<evidence type="ECO:0000256" key="2">
    <source>
        <dbReference type="ARBA" id="ARBA00023015"/>
    </source>
</evidence>
<feature type="domain" description="HTH lacI-type" evidence="5">
    <location>
        <begin position="16"/>
        <end position="60"/>
    </location>
</feature>
<accession>A0A0M4MD36</accession>
<dbReference type="KEGG" id="cbq:AL705_08035"/>
<dbReference type="GO" id="GO:0000976">
    <property type="term" value="F:transcription cis-regulatory region binding"/>
    <property type="evidence" value="ECO:0007669"/>
    <property type="project" value="TreeGrafter"/>
</dbReference>
<sequence>MRVSSKSKSSSDAKRVTIYDVAREAGVAPSTVSRTFSRPGRVNAETAARVRKVAEKIGYRAATVSFTSAQSTQLIAVAVPDIANPTYAETIKGIRREALAAGYSTILLDATEIDDQNSETLERSMGLAEGLILVSPRLPDAAIQAMAKQRPVVTLNREVPGVPAVISDARQGVQEMVAHLYDLGHRSLTFLPGPVHSYDDAQRWQALLEQCSRRKMAIRRTPPRRPTVAGGAAAAREWMQRRTSAVIAHNDLMAMGFMIAVKSVGIDVPRDVSVVGTDNIFMSALVTPALTTVTASRRTQGSLAFSQLLEQLRHQHRDIGHLTTTVQMKLVERESTDRVHSLRR</sequence>
<keyword evidence="3" id="KW-0238">DNA-binding</keyword>
<dbReference type="CDD" id="cd01392">
    <property type="entry name" value="HTH_LacI"/>
    <property type="match status" value="1"/>
</dbReference>
<dbReference type="PROSITE" id="PS50932">
    <property type="entry name" value="HTH_LACI_2"/>
    <property type="match status" value="1"/>
</dbReference>